<proteinExistence type="inferred from homology"/>
<dbReference type="Proteomes" id="UP000255098">
    <property type="component" value="Unassembled WGS sequence"/>
</dbReference>
<evidence type="ECO:0000256" key="3">
    <source>
        <dbReference type="ARBA" id="ARBA00013109"/>
    </source>
</evidence>
<evidence type="ECO:0000256" key="9">
    <source>
        <dbReference type="RuleBase" id="RU366031"/>
    </source>
</evidence>
<comment type="function">
    <text evidence="6 9">Catalyzes cyclization of the linear tetrapyrrole, hydroxymethylbilane, to the macrocyclic uroporphyrinogen III.</text>
</comment>
<comment type="similarity">
    <text evidence="2 9">Belongs to the uroporphyrinogen-III synthase family.</text>
</comment>
<dbReference type="Pfam" id="PF02602">
    <property type="entry name" value="HEM4"/>
    <property type="match status" value="1"/>
</dbReference>
<dbReference type="InterPro" id="IPR039793">
    <property type="entry name" value="UROS/Hem4"/>
</dbReference>
<dbReference type="PANTHER" id="PTHR38042">
    <property type="entry name" value="UROPORPHYRINOGEN-III SYNTHASE, CHLOROPLASTIC"/>
    <property type="match status" value="1"/>
</dbReference>
<name>A0A379APJ2_AVIAV</name>
<dbReference type="GeneID" id="300132855"/>
<evidence type="ECO:0000256" key="5">
    <source>
        <dbReference type="ARBA" id="ARBA00023244"/>
    </source>
</evidence>
<dbReference type="EC" id="4.2.1.75" evidence="3 9"/>
<evidence type="ECO:0000256" key="2">
    <source>
        <dbReference type="ARBA" id="ARBA00008133"/>
    </source>
</evidence>
<dbReference type="GO" id="GO:0006782">
    <property type="term" value="P:protoporphyrinogen IX biosynthetic process"/>
    <property type="evidence" value="ECO:0007669"/>
    <property type="project" value="UniProtKB-UniRule"/>
</dbReference>
<evidence type="ECO:0000259" key="10">
    <source>
        <dbReference type="Pfam" id="PF02602"/>
    </source>
</evidence>
<dbReference type="InterPro" id="IPR003754">
    <property type="entry name" value="4pyrrol_synth_uPrphyn_synth"/>
</dbReference>
<gene>
    <name evidence="11" type="primary">hemD</name>
    <name evidence="11" type="ORF">NCTC11297_00639</name>
</gene>
<dbReference type="GO" id="GO:0004852">
    <property type="term" value="F:uroporphyrinogen-III synthase activity"/>
    <property type="evidence" value="ECO:0007669"/>
    <property type="project" value="UniProtKB-UniRule"/>
</dbReference>
<dbReference type="InterPro" id="IPR036108">
    <property type="entry name" value="4pyrrol_syn_uPrphyn_synt_sf"/>
</dbReference>
<evidence type="ECO:0000313" key="12">
    <source>
        <dbReference type="Proteomes" id="UP000255098"/>
    </source>
</evidence>
<dbReference type="CDD" id="cd06578">
    <property type="entry name" value="HemD"/>
    <property type="match status" value="1"/>
</dbReference>
<comment type="catalytic activity">
    <reaction evidence="8 9">
        <text>hydroxymethylbilane = uroporphyrinogen III + H2O</text>
        <dbReference type="Rhea" id="RHEA:18965"/>
        <dbReference type="ChEBI" id="CHEBI:15377"/>
        <dbReference type="ChEBI" id="CHEBI:57308"/>
        <dbReference type="ChEBI" id="CHEBI:57845"/>
        <dbReference type="EC" id="4.2.1.75"/>
    </reaction>
</comment>
<comment type="pathway">
    <text evidence="1 9">Porphyrin-containing compound metabolism; protoporphyrin-IX biosynthesis; coproporphyrinogen-III from 5-aminolevulinate: step 3/4.</text>
</comment>
<dbReference type="PANTHER" id="PTHR38042:SF1">
    <property type="entry name" value="UROPORPHYRINOGEN-III SYNTHASE, CHLOROPLASTIC"/>
    <property type="match status" value="1"/>
</dbReference>
<organism evidence="11 12">
    <name type="scientific">Avibacterium avium</name>
    <name type="common">Pasteurella avium</name>
    <dbReference type="NCBI Taxonomy" id="751"/>
    <lineage>
        <taxon>Bacteria</taxon>
        <taxon>Pseudomonadati</taxon>
        <taxon>Pseudomonadota</taxon>
        <taxon>Gammaproteobacteria</taxon>
        <taxon>Pasteurellales</taxon>
        <taxon>Pasteurellaceae</taxon>
        <taxon>Avibacterium</taxon>
    </lineage>
</organism>
<evidence type="ECO:0000256" key="8">
    <source>
        <dbReference type="ARBA" id="ARBA00048617"/>
    </source>
</evidence>
<dbReference type="AlphaFoldDB" id="A0A379APJ2"/>
<keyword evidence="12" id="KW-1185">Reference proteome</keyword>
<dbReference type="GO" id="GO:0006780">
    <property type="term" value="P:uroporphyrinogen III biosynthetic process"/>
    <property type="evidence" value="ECO:0007669"/>
    <property type="project" value="UniProtKB-UniRule"/>
</dbReference>
<sequence>MAVLVTRPDEKGKQLVEMLAKAGIAAIHFPLFSIQAGRELNDLPRQLNQLNTGDYVFVVSQNAVTYSAESLKQAGFQWRADLHYFTVGQRTAQVFSSQTEQNIHYPFQQETSEGVLSLSAMKNLHDKTILILRGNGGRAFFAEQASLRGATIQTLECYRREPLIYDKAEQVSMLKRAGISEIVVTSEEILRSLLDFVPKNEHNWLMSCGLITISERIAHFAQEKGWQNVRISPKANNSSMLNAVLQRNEV</sequence>
<dbReference type="UniPathway" id="UPA00251">
    <property type="reaction ID" value="UER00320"/>
</dbReference>
<evidence type="ECO:0000313" key="11">
    <source>
        <dbReference type="EMBL" id="SUB23628.1"/>
    </source>
</evidence>
<evidence type="ECO:0000256" key="6">
    <source>
        <dbReference type="ARBA" id="ARBA00037589"/>
    </source>
</evidence>
<dbReference type="Gene3D" id="3.40.50.10090">
    <property type="match status" value="2"/>
</dbReference>
<feature type="domain" description="Tetrapyrrole biosynthesis uroporphyrinogen III synthase" evidence="10">
    <location>
        <begin position="14"/>
        <end position="241"/>
    </location>
</feature>
<keyword evidence="5 9" id="KW-0627">Porphyrin biosynthesis</keyword>
<dbReference type="SUPFAM" id="SSF69618">
    <property type="entry name" value="HemD-like"/>
    <property type="match status" value="1"/>
</dbReference>
<evidence type="ECO:0000256" key="4">
    <source>
        <dbReference type="ARBA" id="ARBA00023239"/>
    </source>
</evidence>
<reference evidence="11 12" key="1">
    <citation type="submission" date="2018-06" db="EMBL/GenBank/DDBJ databases">
        <authorList>
            <consortium name="Pathogen Informatics"/>
            <person name="Doyle S."/>
        </authorList>
    </citation>
    <scope>NUCLEOTIDE SEQUENCE [LARGE SCALE GENOMIC DNA]</scope>
    <source>
        <strain evidence="12">NCTC 11297</strain>
    </source>
</reference>
<evidence type="ECO:0000256" key="1">
    <source>
        <dbReference type="ARBA" id="ARBA00004772"/>
    </source>
</evidence>
<dbReference type="EMBL" id="UGSP01000001">
    <property type="protein sequence ID" value="SUB23628.1"/>
    <property type="molecule type" value="Genomic_DNA"/>
</dbReference>
<evidence type="ECO:0000256" key="7">
    <source>
        <dbReference type="ARBA" id="ARBA00040167"/>
    </source>
</evidence>
<dbReference type="RefSeq" id="WP_115248968.1">
    <property type="nucleotide sequence ID" value="NZ_UGSP01000001.1"/>
</dbReference>
<protein>
    <recommendedName>
        <fullName evidence="7 9">Uroporphyrinogen-III synthase</fullName>
        <ecNumber evidence="3 9">4.2.1.75</ecNumber>
    </recommendedName>
</protein>
<keyword evidence="4 9" id="KW-0456">Lyase</keyword>
<accession>A0A379APJ2</accession>